<feature type="domain" description="Transposase IS200-like" evidence="1">
    <location>
        <begin position="58"/>
        <end position="167"/>
    </location>
</feature>
<dbReference type="Proteomes" id="UP001597297">
    <property type="component" value="Unassembled WGS sequence"/>
</dbReference>
<keyword evidence="3" id="KW-1185">Reference proteome</keyword>
<dbReference type="SMART" id="SM01321">
    <property type="entry name" value="Y1_Tnp"/>
    <property type="match status" value="1"/>
</dbReference>
<dbReference type="InterPro" id="IPR002686">
    <property type="entry name" value="Transposase_17"/>
</dbReference>
<evidence type="ECO:0000313" key="2">
    <source>
        <dbReference type="EMBL" id="MFD2276848.1"/>
    </source>
</evidence>
<proteinExistence type="predicted"/>
<dbReference type="RefSeq" id="WP_377136908.1">
    <property type="nucleotide sequence ID" value="NZ_JBHUJC010000029.1"/>
</dbReference>
<dbReference type="EMBL" id="JBHUJC010000029">
    <property type="protein sequence ID" value="MFD2276848.1"/>
    <property type="molecule type" value="Genomic_DNA"/>
</dbReference>
<sequence length="198" mass="23478">KKLQPQTGASMRLKNAIFNVGLLNAFDLRPQATLDCYTVFDLPSRKSLCHEPPYWLKYQSETWFITVNCRERGHNQLCHSGVAEVIFESVRFRNEQKVWFCELLLLMPDHLHALISVHPDSSLRKVVSDWKRWLARNHDLKWQANFFDHRIRNDASLHEKWLYILNNPVKKGYCSSMDDWEFVWCDLEDGKGLRMRNA</sequence>
<dbReference type="InterPro" id="IPR052715">
    <property type="entry name" value="RAYT_transposase"/>
</dbReference>
<protein>
    <submittedName>
        <fullName evidence="2">Transposase</fullName>
    </submittedName>
</protein>
<dbReference type="PANTHER" id="PTHR36966:SF1">
    <property type="entry name" value="REP-ASSOCIATED TYROSINE TRANSPOSASE"/>
    <property type="match status" value="1"/>
</dbReference>
<evidence type="ECO:0000313" key="3">
    <source>
        <dbReference type="Proteomes" id="UP001597297"/>
    </source>
</evidence>
<comment type="caution">
    <text evidence="2">The sequence shown here is derived from an EMBL/GenBank/DDBJ whole genome shotgun (WGS) entry which is preliminary data.</text>
</comment>
<feature type="non-terminal residue" evidence="2">
    <location>
        <position position="1"/>
    </location>
</feature>
<accession>A0ABW5E2P9</accession>
<gene>
    <name evidence="2" type="ORF">ACFSQZ_10235</name>
</gene>
<dbReference type="SUPFAM" id="SSF143422">
    <property type="entry name" value="Transposase IS200-like"/>
    <property type="match status" value="1"/>
</dbReference>
<dbReference type="InterPro" id="IPR036515">
    <property type="entry name" value="Transposase_17_sf"/>
</dbReference>
<dbReference type="PANTHER" id="PTHR36966">
    <property type="entry name" value="REP-ASSOCIATED TYROSINE TRANSPOSASE"/>
    <property type="match status" value="1"/>
</dbReference>
<organism evidence="2 3">
    <name type="scientific">Rubritalea spongiae</name>
    <dbReference type="NCBI Taxonomy" id="430797"/>
    <lineage>
        <taxon>Bacteria</taxon>
        <taxon>Pseudomonadati</taxon>
        <taxon>Verrucomicrobiota</taxon>
        <taxon>Verrucomicrobiia</taxon>
        <taxon>Verrucomicrobiales</taxon>
        <taxon>Rubritaleaceae</taxon>
        <taxon>Rubritalea</taxon>
    </lineage>
</organism>
<dbReference type="Gene3D" id="3.30.70.1290">
    <property type="entry name" value="Transposase IS200-like"/>
    <property type="match status" value="1"/>
</dbReference>
<reference evidence="3" key="1">
    <citation type="journal article" date="2019" name="Int. J. Syst. Evol. Microbiol.">
        <title>The Global Catalogue of Microorganisms (GCM) 10K type strain sequencing project: providing services to taxonomists for standard genome sequencing and annotation.</title>
        <authorList>
            <consortium name="The Broad Institute Genomics Platform"/>
            <consortium name="The Broad Institute Genome Sequencing Center for Infectious Disease"/>
            <person name="Wu L."/>
            <person name="Ma J."/>
        </authorList>
    </citation>
    <scope>NUCLEOTIDE SEQUENCE [LARGE SCALE GENOMIC DNA]</scope>
    <source>
        <strain evidence="3">JCM 16545</strain>
    </source>
</reference>
<dbReference type="NCBIfam" id="NF047646">
    <property type="entry name" value="REP_Tyr_transpos"/>
    <property type="match status" value="1"/>
</dbReference>
<evidence type="ECO:0000259" key="1">
    <source>
        <dbReference type="SMART" id="SM01321"/>
    </source>
</evidence>
<name>A0ABW5E2P9_9BACT</name>